<comment type="caution">
    <text evidence="1">The sequence shown here is derived from an EMBL/GenBank/DDBJ whole genome shotgun (WGS) entry which is preliminary data.</text>
</comment>
<organism evidence="1 2">
    <name type="scientific">Meloidogyne enterolobii</name>
    <name type="common">Root-knot nematode worm</name>
    <name type="synonym">Meloidogyne mayaguensis</name>
    <dbReference type="NCBI Taxonomy" id="390850"/>
    <lineage>
        <taxon>Eukaryota</taxon>
        <taxon>Metazoa</taxon>
        <taxon>Ecdysozoa</taxon>
        <taxon>Nematoda</taxon>
        <taxon>Chromadorea</taxon>
        <taxon>Rhabditida</taxon>
        <taxon>Tylenchina</taxon>
        <taxon>Tylenchomorpha</taxon>
        <taxon>Tylenchoidea</taxon>
        <taxon>Meloidogynidae</taxon>
        <taxon>Meloidogyninae</taxon>
        <taxon>Meloidogyne</taxon>
    </lineage>
</organism>
<gene>
    <name evidence="1" type="ORF">MENT_LOCUS54596</name>
</gene>
<dbReference type="Gene3D" id="2.60.120.920">
    <property type="match status" value="1"/>
</dbReference>
<sequence>MLVHVVQKELNIPSLVPITGYLNILTNFLTNYLTNYLNLGVNKYSRVEAVNSFNKLNNDAITYSLFYYEIKCFIEPEKNSNENWMAFGLRNNNYYIELWTHKALIKNILNNEEKEFKLNEFIWKNENIFGCGLVYPPKEKVKEELPYVFFTQNGKRIGKKIKIEGICKDYKPFVDLLCCSVETNFGEDLENNPFKYNIYQHFIEE</sequence>
<protein>
    <submittedName>
        <fullName evidence="1">Uncharacterized protein</fullName>
    </submittedName>
</protein>
<dbReference type="OrthoDB" id="445357at2759"/>
<evidence type="ECO:0000313" key="2">
    <source>
        <dbReference type="Proteomes" id="UP000580250"/>
    </source>
</evidence>
<accession>A0A6V7XP13</accession>
<dbReference type="EMBL" id="CAJEWN010001947">
    <property type="protein sequence ID" value="CAD2201070.1"/>
    <property type="molecule type" value="Genomic_DNA"/>
</dbReference>
<dbReference type="AlphaFoldDB" id="A0A6V7XP13"/>
<evidence type="ECO:0000313" key="1">
    <source>
        <dbReference type="EMBL" id="CAD2201070.1"/>
    </source>
</evidence>
<dbReference type="Proteomes" id="UP000580250">
    <property type="component" value="Unassembled WGS sequence"/>
</dbReference>
<name>A0A6V7XP13_MELEN</name>
<dbReference type="InterPro" id="IPR043136">
    <property type="entry name" value="B30.2/SPRY_sf"/>
</dbReference>
<proteinExistence type="predicted"/>
<reference evidence="1 2" key="1">
    <citation type="submission" date="2020-08" db="EMBL/GenBank/DDBJ databases">
        <authorList>
            <person name="Koutsovoulos G."/>
            <person name="Danchin GJ E."/>
        </authorList>
    </citation>
    <scope>NUCLEOTIDE SEQUENCE [LARGE SCALE GENOMIC DNA]</scope>
</reference>